<feature type="domain" description="EGF-like" evidence="12">
    <location>
        <begin position="810"/>
        <end position="852"/>
    </location>
</feature>
<dbReference type="EMBL" id="AFYH01164057">
    <property type="status" value="NOT_ANNOTATED_CDS"/>
    <property type="molecule type" value="Genomic_DNA"/>
</dbReference>
<dbReference type="GO" id="GO:0030169">
    <property type="term" value="F:low-density lipoprotein particle binding"/>
    <property type="evidence" value="ECO:0007669"/>
    <property type="project" value="TreeGrafter"/>
</dbReference>
<feature type="disulfide bond" evidence="10">
    <location>
        <begin position="709"/>
        <end position="718"/>
    </location>
</feature>
<evidence type="ECO:0000256" key="8">
    <source>
        <dbReference type="ARBA" id="ARBA00023180"/>
    </source>
</evidence>
<dbReference type="PRINTS" id="PR01265">
    <property type="entry name" value="LINKMODULE"/>
</dbReference>
<dbReference type="SMART" id="SM00180">
    <property type="entry name" value="EGF_Lam"/>
    <property type="match status" value="4"/>
</dbReference>
<feature type="disulfide bond" evidence="10">
    <location>
        <begin position="1931"/>
        <end position="1940"/>
    </location>
</feature>
<accession>H3AR94</accession>
<dbReference type="InterPro" id="IPR000538">
    <property type="entry name" value="Link_dom"/>
</dbReference>
<feature type="domain" description="EGF-like" evidence="12">
    <location>
        <begin position="179"/>
        <end position="219"/>
    </location>
</feature>
<dbReference type="SMART" id="SM00445">
    <property type="entry name" value="LINK"/>
    <property type="match status" value="1"/>
</dbReference>
<feature type="domain" description="EGF-like" evidence="12">
    <location>
        <begin position="1901"/>
        <end position="1941"/>
    </location>
</feature>
<dbReference type="SMART" id="SM00554">
    <property type="entry name" value="FAS1"/>
    <property type="match status" value="6"/>
</dbReference>
<comment type="caution">
    <text evidence="10">Lacks conserved residue(s) required for the propagation of feature annotation.</text>
</comment>
<evidence type="ECO:0000256" key="1">
    <source>
        <dbReference type="ARBA" id="ARBA00004479"/>
    </source>
</evidence>
<dbReference type="SUPFAM" id="SSF57196">
    <property type="entry name" value="EGF/Laminin"/>
    <property type="match status" value="3"/>
</dbReference>
<feature type="domain" description="EGF-like" evidence="12">
    <location>
        <begin position="681"/>
        <end position="719"/>
    </location>
</feature>
<dbReference type="FunFam" id="2.30.180.10:FF:000017">
    <property type="entry name" value="Stabilin 2"/>
    <property type="match status" value="1"/>
</dbReference>
<dbReference type="HOGENOM" id="CLU_001035_0_0_1"/>
<dbReference type="InterPro" id="IPR024731">
    <property type="entry name" value="NELL2-like_EGF"/>
</dbReference>
<evidence type="ECO:0000256" key="4">
    <source>
        <dbReference type="ARBA" id="ARBA00022989"/>
    </source>
</evidence>
<feature type="disulfide bond" evidence="11">
    <location>
        <begin position="2187"/>
        <end position="2208"/>
    </location>
</feature>
<dbReference type="PROSITE" id="PS50963">
    <property type="entry name" value="LINK_2"/>
    <property type="match status" value="1"/>
</dbReference>
<feature type="domain" description="FAS1" evidence="13">
    <location>
        <begin position="937"/>
        <end position="1069"/>
    </location>
</feature>
<comment type="subcellular location">
    <subcellularLocation>
        <location evidence="1">Membrane</location>
        <topology evidence="1">Single-pass type I membrane protein</topology>
    </subcellularLocation>
</comment>
<evidence type="ECO:0000256" key="9">
    <source>
        <dbReference type="ARBA" id="ARBA00023292"/>
    </source>
</evidence>
<dbReference type="Proteomes" id="UP000008672">
    <property type="component" value="Unassembled WGS sequence"/>
</dbReference>
<feature type="domain" description="EGF-like" evidence="12">
    <location>
        <begin position="1990"/>
        <end position="2024"/>
    </location>
</feature>
<dbReference type="Pfam" id="PF02469">
    <property type="entry name" value="Fasciclin"/>
    <property type="match status" value="6"/>
</dbReference>
<dbReference type="PROSITE" id="PS00022">
    <property type="entry name" value="EGF_1"/>
    <property type="match status" value="7"/>
</dbReference>
<protein>
    <submittedName>
        <fullName evidence="15">Stabilin 2</fullName>
    </submittedName>
</protein>
<dbReference type="GO" id="GO:0005041">
    <property type="term" value="F:low-density lipoprotein particle receptor activity"/>
    <property type="evidence" value="ECO:0007669"/>
    <property type="project" value="TreeGrafter"/>
</dbReference>
<evidence type="ECO:0000259" key="14">
    <source>
        <dbReference type="PROSITE" id="PS50963"/>
    </source>
</evidence>
<feature type="domain" description="EGF-like" evidence="12">
    <location>
        <begin position="1948"/>
        <end position="1985"/>
    </location>
</feature>
<dbReference type="InterPro" id="IPR002049">
    <property type="entry name" value="LE_dom"/>
</dbReference>
<dbReference type="InterPro" id="IPR016186">
    <property type="entry name" value="C-type_lectin-like/link_sf"/>
</dbReference>
<feature type="domain" description="EGF-like" evidence="12">
    <location>
        <begin position="853"/>
        <end position="895"/>
    </location>
</feature>
<dbReference type="SUPFAM" id="SSF56436">
    <property type="entry name" value="C-type lectin-like"/>
    <property type="match status" value="1"/>
</dbReference>
<feature type="domain" description="EGF-like" evidence="12">
    <location>
        <begin position="1288"/>
        <end position="1326"/>
    </location>
</feature>
<dbReference type="InterPro" id="IPR056806">
    <property type="entry name" value="EGF_STAB1-2"/>
</dbReference>
<name>H3AR94_LATCH</name>
<dbReference type="Pfam" id="PF12947">
    <property type="entry name" value="EGF_3"/>
    <property type="match status" value="10"/>
</dbReference>
<dbReference type="EMBL" id="AFYH01164052">
    <property type="status" value="NOT_ANNOTATED_CDS"/>
    <property type="molecule type" value="Genomic_DNA"/>
</dbReference>
<dbReference type="Pfam" id="PF00193">
    <property type="entry name" value="Xlink"/>
    <property type="match status" value="1"/>
</dbReference>
<dbReference type="Ensembl" id="ENSLACT00000012257.1">
    <property type="protein sequence ID" value="ENSLACP00000012165.1"/>
    <property type="gene ID" value="ENSLACG00000010708.1"/>
</dbReference>
<dbReference type="SUPFAM" id="SSF82153">
    <property type="entry name" value="FAS1 domain"/>
    <property type="match status" value="6"/>
</dbReference>
<dbReference type="Pfam" id="PF00008">
    <property type="entry name" value="EGF"/>
    <property type="match status" value="1"/>
</dbReference>
<evidence type="ECO:0000256" key="5">
    <source>
        <dbReference type="ARBA" id="ARBA00023136"/>
    </source>
</evidence>
<reference evidence="16" key="1">
    <citation type="submission" date="2011-08" db="EMBL/GenBank/DDBJ databases">
        <title>The draft genome of Latimeria chalumnae.</title>
        <authorList>
            <person name="Di Palma F."/>
            <person name="Alfoldi J."/>
            <person name="Johnson J."/>
            <person name="Berlin A."/>
            <person name="Gnerre S."/>
            <person name="Jaffe D."/>
            <person name="MacCallum I."/>
            <person name="Young S."/>
            <person name="Walker B.J."/>
            <person name="Lander E."/>
            <person name="Lindblad-Toh K."/>
        </authorList>
    </citation>
    <scope>NUCLEOTIDE SEQUENCE [LARGE SCALE GENOMIC DNA]</scope>
    <source>
        <strain evidence="16">Wild caught</strain>
    </source>
</reference>
<dbReference type="EMBL" id="AFYH01164056">
    <property type="status" value="NOT_ANNOTATED_CDS"/>
    <property type="molecule type" value="Genomic_DNA"/>
</dbReference>
<evidence type="ECO:0000256" key="11">
    <source>
        <dbReference type="PROSITE-ProRule" id="PRU00323"/>
    </source>
</evidence>
<dbReference type="PANTHER" id="PTHR24038:SF0">
    <property type="entry name" value="STABILIN-2"/>
    <property type="match status" value="1"/>
</dbReference>
<dbReference type="InParanoid" id="H3AR94"/>
<feature type="domain" description="Link" evidence="14">
    <location>
        <begin position="2141"/>
        <end position="2233"/>
    </location>
</feature>
<dbReference type="FunFam" id="2.30.180.10:FF:000018">
    <property type="entry name" value="Stabilin 2"/>
    <property type="match status" value="1"/>
</dbReference>
<dbReference type="InterPro" id="IPR016187">
    <property type="entry name" value="CTDL_fold"/>
</dbReference>
<keyword evidence="5" id="KW-0472">Membrane</keyword>
<dbReference type="Gene3D" id="2.10.25.10">
    <property type="entry name" value="Laminin"/>
    <property type="match status" value="12"/>
</dbReference>
<keyword evidence="8" id="KW-0325">Glycoprotein</keyword>
<feature type="domain" description="FAS1" evidence="13">
    <location>
        <begin position="1538"/>
        <end position="1666"/>
    </location>
</feature>
<dbReference type="GeneTree" id="ENSGT00940000156566"/>
<evidence type="ECO:0000256" key="7">
    <source>
        <dbReference type="ARBA" id="ARBA00023170"/>
    </source>
</evidence>
<dbReference type="EMBL" id="AFYH01164059">
    <property type="status" value="NOT_ANNOTATED_CDS"/>
    <property type="molecule type" value="Genomic_DNA"/>
</dbReference>
<dbReference type="FunCoup" id="H3AR94">
    <property type="interactions" value="65"/>
</dbReference>
<dbReference type="STRING" id="7897.ENSLACP00000012165"/>
<keyword evidence="7" id="KW-0675">Receptor</keyword>
<dbReference type="CDD" id="cd00055">
    <property type="entry name" value="EGF_Lam"/>
    <property type="match status" value="1"/>
</dbReference>
<dbReference type="Gene3D" id="2.30.180.10">
    <property type="entry name" value="FAS1 domain"/>
    <property type="match status" value="6"/>
</dbReference>
<keyword evidence="6 10" id="KW-1015">Disulfide bond</keyword>
<evidence type="ECO:0000313" key="15">
    <source>
        <dbReference type="Ensembl" id="ENSLACP00000012165.1"/>
    </source>
</evidence>
<dbReference type="Bgee" id="ENSLACG00000010708">
    <property type="expression patterns" value="Expressed in pelvic fin"/>
</dbReference>
<evidence type="ECO:0000313" key="16">
    <source>
        <dbReference type="Proteomes" id="UP000008672"/>
    </source>
</evidence>
<dbReference type="Pfam" id="PF24887">
    <property type="entry name" value="EGF_STAB1-2"/>
    <property type="match status" value="2"/>
</dbReference>
<evidence type="ECO:0000256" key="3">
    <source>
        <dbReference type="ARBA" id="ARBA00022692"/>
    </source>
</evidence>
<gene>
    <name evidence="15" type="primary">STAB2</name>
</gene>
<dbReference type="GO" id="GO:0016020">
    <property type="term" value="C:membrane"/>
    <property type="evidence" value="ECO:0007669"/>
    <property type="project" value="UniProtKB-SubCell"/>
</dbReference>
<dbReference type="EMBL" id="AFYH01164060">
    <property type="status" value="NOT_ANNOTATED_CDS"/>
    <property type="molecule type" value="Genomic_DNA"/>
</dbReference>
<feature type="domain" description="FAS1" evidence="13">
    <location>
        <begin position="1079"/>
        <end position="1207"/>
    </location>
</feature>
<feature type="disulfide bond" evidence="10">
    <location>
        <begin position="1975"/>
        <end position="1984"/>
    </location>
</feature>
<dbReference type="PROSITE" id="PS50026">
    <property type="entry name" value="EGF_3"/>
    <property type="match status" value="17"/>
</dbReference>
<sequence length="2236" mass="242323">GKIKIERGTCMNKIQRFSTGFGNSASSLPGCHHICTKEFPDPQCCPGFWGPDCMECPGGSETSCNNRGACSDGMQGHGTCVCQAGFAGTACERCADDMTYGPDCTSVCECVHGACSSGVTGNGACTCFTGYTGLKCNQPIPECESLQCPENSRCTVSETGILQCKCKPNYEGDGKTCKPIISCLRPGACDRNAHCAHLGPNQHKCTCMVGYEGDGQVCFPVNPCQQNFGNCPPQSSVCVYDGPGKAHCECKDGYENWVPGIGCSLIDICKGSNVCSEKANCTTTGPRKISCTCHTGYVGNGISCYGNIMERIKQLNTEPGGRWQGRLSSAIELFDTSYSWPLSSLGPFTIFVPTNFDFKKSDIKKLMSSKQKSQYLAKLHLVAGELYMSILNKTDSFCTLTGKLGVTMYEKENQFKIRIYGSKKTARVLQGDLVASNGLVHIIDKVMDNVEPTLESDIEDTILEILSANGKFNRFKQLLQKTNQAQMLDQPGPYTVFAPTNSALDTMIEGTLDYLLSSEGSRKLLELIRHHIVPSAELDITNIVSSTHTISMTNQALTFNVTGNGRILVNGEEIKEGDILARNGRLYTMGGVLVPPSIMPILPHRCDESVVKSMMGQCVSCSSMHQSCPADSTSLDIFTRRCTYTSKVPTNHFSIFGCAAYCNKTVKIPKCCKGFYGPECSPCPGGFSNPCSGNGKCVDGIDGNGTCICNSNFKGSACQFCSGVIKFGPNCDKKCFCLHGECDNKPNSDGACKPASCELGYAGKFCDRKTSPCGPLIQYCHAHANCDSSNGAVSCVCESGYVGDGTECEELNPCTMVNNGGCSPNAECLKTGPGKHRCQCLPGWTGDGEDCTEINNCLSQKQGGCHENASCIYIGPGQNDCECKEGFRGDGVDCEPVNACLEQSDRCHYLATCQSVGPGLWKCVCQQGYAGDGTVCYGNAAAELLTLPEASEFHKWINDVNLSQVLAEAANITILVPTGKAIERMNEDDKAYWTTKENLPNLVKYHMLTGVHRFEDLQNLFSSSLPTSLHSNFISLANGNGNVTIQGANIIAGDIAVTNGAMHIIDKVLTPDRTMNTALPDLLTRLDQMPEYSIFRGYIIQYDLAKEIEGADAYTIFPPSNDAILSFVKDKKAGTLDDDLIRYHIILEDKLMKKDLHNGMHRETMLGFSYQVGFFIRNEKVPISVTTVDYLNITSLLGIPHKIYKILQIQKLHFSYADLLIIKGKCTECHYQPGCPPGTKPLKGVKKHCIFSLYIEGTRFVYLGCKPQCVKNEITRDCCYGYFGAQCQACPGKKENPCFGNGICLDGINGTGVCQCEEGFSGIACETCIERTYGSSCDQECTCVHGKCSEGINGDGSCECEVGWRGVKCDTVIRNDRCNKTCHTSANILSRTGFKTSLQCLSRVHQQEVLDTVVDACETKNGGCSANADCKRTTPGNRVCVCAVGYTGDGIICFEINPCLENNGGCDTNAECTRTGPDQAACNCLKGYSGDGKTCNPINPCRQNNGGCSAFATCNHTGPSERKCTCKSGYIGDGFKCRGTIFQELSKDPDTSPFFNQLKASKVRDLATAGPFTAFVPNAEAMNSDSRINQWTSSGQLAQVLRYHIIACNQLLYTELTSVKMVVSLHGESISISQSQNSLYLNDNARILSSDKAATNGIIHIINKVLVPQKMQTFSKNEMGVQLDNLTKVAEANGYGTFSKLLQDTDVLSLVSDPIHRPVTLFWPTDSAMQALPKDQQDFLFHKDNQKQLREYIKFHVIRDAKIFSSVLPVSESLRTLQGSDLSVKCNAKNSTGELFLNDRSCKIVQRQLEFDGGIAYGINCLLTPPTVGGRCDILVHSKFLMECGLCSNTPVCPSSTKPTGHKEDCVYRSWLPVKFLAGCRVECAVVISQPKCCKNFFGKDCQACPGGPEAPCSYHGTCDEGHTGTGQCKCNPGFNGTACELCTPGRYGSTCRPCECAENGDCDDGYYGLGDCTCKEGWTGRQCQTKLAEPPLCSPPCSGNGICRENNTCECRPYYEGDGRQCTVVDRCQQNNGGCHKNAKCAQNSTTVTCTCAITHFGDGYACIPIDPCTNGSNGGCHEHATCTMTGPNKRRCECKANYIGDGVNCIVTEQLINRCLQDNGHCHSDADCTDLHYEDSTVGVFHLQSPKGRYKFTYSEAQEACKKEGAIVATYNQLSSAQMAGFHLCVAGWLDGYRVAYPTAYSSPKCGSGQVGIIDYGTKNGTDTWDVYCYRVKG</sequence>
<keyword evidence="16" id="KW-1185">Reference proteome</keyword>
<dbReference type="eggNOG" id="KOG1218">
    <property type="taxonomic scope" value="Eukaryota"/>
</dbReference>
<feature type="domain" description="FAS1" evidence="13">
    <location>
        <begin position="1682"/>
        <end position="1823"/>
    </location>
</feature>
<dbReference type="EMBL" id="AFYH01164055">
    <property type="status" value="NOT_ANNOTATED_CDS"/>
    <property type="molecule type" value="Genomic_DNA"/>
</dbReference>
<dbReference type="EMBL" id="AFYH01164061">
    <property type="status" value="NOT_ANNOTATED_CDS"/>
    <property type="molecule type" value="Genomic_DNA"/>
</dbReference>
<dbReference type="EMBL" id="AFYH01164054">
    <property type="status" value="NOT_ANNOTATED_CDS"/>
    <property type="molecule type" value="Genomic_DNA"/>
</dbReference>
<dbReference type="InterPro" id="IPR000742">
    <property type="entry name" value="EGF"/>
</dbReference>
<dbReference type="OMA" id="NNKSEMW"/>
<evidence type="ECO:0000256" key="2">
    <source>
        <dbReference type="ARBA" id="ARBA00022536"/>
    </source>
</evidence>
<feature type="domain" description="EGF-like" evidence="12">
    <location>
        <begin position="896"/>
        <end position="937"/>
    </location>
</feature>
<feature type="disulfide bond" evidence="10">
    <location>
        <begin position="1316"/>
        <end position="1325"/>
    </location>
</feature>
<dbReference type="FunFam" id="3.10.100.10:FF:000001">
    <property type="entry name" value="Hyaluronan proteoglycan link protein 1"/>
    <property type="match status" value="1"/>
</dbReference>
<dbReference type="PROSITE" id="PS01186">
    <property type="entry name" value="EGF_2"/>
    <property type="match status" value="11"/>
</dbReference>
<feature type="domain" description="EGF-like" evidence="12">
    <location>
        <begin position="139"/>
        <end position="178"/>
    </location>
</feature>
<dbReference type="GO" id="GO:0007155">
    <property type="term" value="P:cell adhesion"/>
    <property type="evidence" value="ECO:0007669"/>
    <property type="project" value="InterPro"/>
</dbReference>
<dbReference type="FunFam" id="2.10.25.10:FF:000040">
    <property type="entry name" value="Stabilin 2"/>
    <property type="match status" value="6"/>
</dbReference>
<feature type="domain" description="EGF-like" evidence="12">
    <location>
        <begin position="265"/>
        <end position="305"/>
    </location>
</feature>
<evidence type="ECO:0000256" key="6">
    <source>
        <dbReference type="ARBA" id="ARBA00023157"/>
    </source>
</evidence>
<proteinExistence type="predicted"/>
<feature type="domain" description="EGF-like" evidence="12">
    <location>
        <begin position="2066"/>
        <end position="2108"/>
    </location>
</feature>
<keyword evidence="2 10" id="KW-0245">EGF-like domain</keyword>
<feature type="disulfide bond" evidence="10">
    <location>
        <begin position="1994"/>
        <end position="2004"/>
    </location>
</feature>
<dbReference type="SMART" id="SM00179">
    <property type="entry name" value="EGF_CA"/>
    <property type="match status" value="5"/>
</dbReference>
<feature type="domain" description="EGF-like" evidence="12">
    <location>
        <begin position="1455"/>
        <end position="1496"/>
    </location>
</feature>
<feature type="domain" description="EGF-like" evidence="12">
    <location>
        <begin position="769"/>
        <end position="809"/>
    </location>
</feature>
<dbReference type="EMBL" id="AFYH01164053">
    <property type="status" value="NOT_ANNOTATED_CDS"/>
    <property type="molecule type" value="Genomic_DNA"/>
</dbReference>
<dbReference type="Gene3D" id="3.10.100.10">
    <property type="entry name" value="Mannose-Binding Protein A, subunit A"/>
    <property type="match status" value="1"/>
</dbReference>
<keyword evidence="4" id="KW-1133">Transmembrane helix</keyword>
<evidence type="ECO:0000259" key="13">
    <source>
        <dbReference type="PROSITE" id="PS50213"/>
    </source>
</evidence>
<dbReference type="EMBL" id="AFYH01164058">
    <property type="status" value="NOT_ANNOTATED_CDS"/>
    <property type="molecule type" value="Genomic_DNA"/>
</dbReference>
<keyword evidence="9" id="KW-0424">Laminin EGF-like domain</keyword>
<dbReference type="GO" id="GO:0005509">
    <property type="term" value="F:calcium ion binding"/>
    <property type="evidence" value="ECO:0007669"/>
    <property type="project" value="InterPro"/>
</dbReference>
<dbReference type="InterPro" id="IPR001881">
    <property type="entry name" value="EGF-like_Ca-bd_dom"/>
</dbReference>
<feature type="domain" description="EGF-like" evidence="12">
    <location>
        <begin position="1497"/>
        <end position="1536"/>
    </location>
</feature>
<evidence type="ECO:0000256" key="10">
    <source>
        <dbReference type="PROSITE-ProRule" id="PRU00076"/>
    </source>
</evidence>
<dbReference type="InterPro" id="IPR036378">
    <property type="entry name" value="FAS1_dom_sf"/>
</dbReference>
<dbReference type="InterPro" id="IPR000782">
    <property type="entry name" value="FAS1_domain"/>
</dbReference>
<evidence type="ECO:0000259" key="12">
    <source>
        <dbReference type="PROSITE" id="PS50026"/>
    </source>
</evidence>
<feature type="domain" description="FAS1" evidence="13">
    <location>
        <begin position="459"/>
        <end position="593"/>
    </location>
</feature>
<feature type="domain" description="EGF-like" evidence="12">
    <location>
        <begin position="52"/>
        <end position="92"/>
    </location>
</feature>
<dbReference type="PROSITE" id="PS01241">
    <property type="entry name" value="LINK_1"/>
    <property type="match status" value="1"/>
</dbReference>
<reference evidence="15" key="3">
    <citation type="submission" date="2025-09" db="UniProtKB">
        <authorList>
            <consortium name="Ensembl"/>
        </authorList>
    </citation>
    <scope>IDENTIFICATION</scope>
</reference>
<organism evidence="15 16">
    <name type="scientific">Latimeria chalumnae</name>
    <name type="common">Coelacanth</name>
    <dbReference type="NCBI Taxonomy" id="7897"/>
    <lineage>
        <taxon>Eukaryota</taxon>
        <taxon>Metazoa</taxon>
        <taxon>Chordata</taxon>
        <taxon>Craniata</taxon>
        <taxon>Vertebrata</taxon>
        <taxon>Euteleostomi</taxon>
        <taxon>Coelacanthiformes</taxon>
        <taxon>Coelacanthidae</taxon>
        <taxon>Latimeria</taxon>
    </lineage>
</organism>
<reference evidence="15" key="2">
    <citation type="submission" date="2025-08" db="UniProtKB">
        <authorList>
            <consortium name="Ensembl"/>
        </authorList>
    </citation>
    <scope>IDENTIFICATION</scope>
</reference>
<feature type="disulfide bond" evidence="10">
    <location>
        <begin position="82"/>
        <end position="91"/>
    </location>
</feature>
<dbReference type="GO" id="GO:0005540">
    <property type="term" value="F:hyaluronic acid binding"/>
    <property type="evidence" value="ECO:0007669"/>
    <property type="project" value="InterPro"/>
</dbReference>
<dbReference type="FunFam" id="2.30.180.10:FF:000005">
    <property type="entry name" value="Stabilin 2"/>
    <property type="match status" value="2"/>
</dbReference>
<keyword evidence="3" id="KW-0812">Transmembrane</keyword>
<dbReference type="Gene3D" id="2.170.300.10">
    <property type="entry name" value="Tie2 ligand-binding domain superfamily"/>
    <property type="match status" value="3"/>
</dbReference>
<dbReference type="PANTHER" id="PTHR24038">
    <property type="entry name" value="STABILIN"/>
    <property type="match status" value="1"/>
</dbReference>
<dbReference type="PROSITE" id="PS50213">
    <property type="entry name" value="FAS1"/>
    <property type="match status" value="6"/>
</dbReference>
<feature type="domain" description="FAS1" evidence="13">
    <location>
        <begin position="314"/>
        <end position="447"/>
    </location>
</feature>
<feature type="domain" description="EGF-like" evidence="12">
    <location>
        <begin position="1413"/>
        <end position="1454"/>
    </location>
</feature>
<dbReference type="SMART" id="SM00181">
    <property type="entry name" value="EGF"/>
    <property type="match status" value="22"/>
</dbReference>